<evidence type="ECO:0000313" key="2">
    <source>
        <dbReference type="Proteomes" id="UP000244336"/>
    </source>
</evidence>
<dbReference type="EMBL" id="CM009749">
    <property type="protein sequence ID" value="PUZ75789.1"/>
    <property type="molecule type" value="Genomic_DNA"/>
</dbReference>
<name>A0A2T7F6S8_9POAL</name>
<proteinExistence type="predicted"/>
<evidence type="ECO:0000313" key="1">
    <source>
        <dbReference type="EMBL" id="PUZ75789.1"/>
    </source>
</evidence>
<sequence>MIETITQNRIHPGQKQTNTKVASLYSLQATKPQNICLIATAGSPRLWPPSGIYLFTGCWSSHRASSHATSSYFFLSLFFCQYN</sequence>
<organism evidence="1 2">
    <name type="scientific">Panicum hallii var. hallii</name>
    <dbReference type="NCBI Taxonomy" id="1504633"/>
    <lineage>
        <taxon>Eukaryota</taxon>
        <taxon>Viridiplantae</taxon>
        <taxon>Streptophyta</taxon>
        <taxon>Embryophyta</taxon>
        <taxon>Tracheophyta</taxon>
        <taxon>Spermatophyta</taxon>
        <taxon>Magnoliopsida</taxon>
        <taxon>Liliopsida</taxon>
        <taxon>Poales</taxon>
        <taxon>Poaceae</taxon>
        <taxon>PACMAD clade</taxon>
        <taxon>Panicoideae</taxon>
        <taxon>Panicodae</taxon>
        <taxon>Paniceae</taxon>
        <taxon>Panicinae</taxon>
        <taxon>Panicum</taxon>
        <taxon>Panicum sect. Panicum</taxon>
    </lineage>
</organism>
<dbReference type="Gramene" id="PUZ75789">
    <property type="protein sequence ID" value="PUZ75789"/>
    <property type="gene ID" value="GQ55_1G234800"/>
</dbReference>
<dbReference type="AlphaFoldDB" id="A0A2T7F6S8"/>
<dbReference type="Proteomes" id="UP000244336">
    <property type="component" value="Chromosome 1"/>
</dbReference>
<keyword evidence="2" id="KW-1185">Reference proteome</keyword>
<reference evidence="1 2" key="1">
    <citation type="submission" date="2018-04" db="EMBL/GenBank/DDBJ databases">
        <title>WGS assembly of Panicum hallii var. hallii HAL2.</title>
        <authorList>
            <person name="Lovell J."/>
            <person name="Jenkins J."/>
            <person name="Lowry D."/>
            <person name="Mamidi S."/>
            <person name="Sreedasyam A."/>
            <person name="Weng X."/>
            <person name="Barry K."/>
            <person name="Bonette J."/>
            <person name="Campitelli B."/>
            <person name="Daum C."/>
            <person name="Gordon S."/>
            <person name="Gould B."/>
            <person name="Lipzen A."/>
            <person name="MacQueen A."/>
            <person name="Palacio-Mejia J."/>
            <person name="Plott C."/>
            <person name="Shakirov E."/>
            <person name="Shu S."/>
            <person name="Yoshinaga Y."/>
            <person name="Zane M."/>
            <person name="Rokhsar D."/>
            <person name="Grimwood J."/>
            <person name="Schmutz J."/>
            <person name="Juenger T."/>
        </authorList>
    </citation>
    <scope>NUCLEOTIDE SEQUENCE [LARGE SCALE GENOMIC DNA]</scope>
    <source>
        <strain evidence="2">cv. HAL2</strain>
    </source>
</reference>
<accession>A0A2T7F6S8</accession>
<gene>
    <name evidence="1" type="ORF">GQ55_1G234800</name>
</gene>
<protein>
    <submittedName>
        <fullName evidence="1">Uncharacterized protein</fullName>
    </submittedName>
</protein>